<dbReference type="GO" id="GO:0005829">
    <property type="term" value="C:cytosol"/>
    <property type="evidence" value="ECO:0007669"/>
    <property type="project" value="TreeGrafter"/>
</dbReference>
<dbReference type="RefSeq" id="WP_114590495.1">
    <property type="nucleotide sequence ID" value="NZ_CP031165.1"/>
</dbReference>
<dbReference type="OrthoDB" id="207675at2"/>
<dbReference type="GO" id="GO:0000028">
    <property type="term" value="P:ribosomal small subunit assembly"/>
    <property type="evidence" value="ECO:0007669"/>
    <property type="project" value="TreeGrafter"/>
</dbReference>
<dbReference type="PANTHER" id="PTHR42698">
    <property type="entry name" value="GTPASE ERA"/>
    <property type="match status" value="1"/>
</dbReference>
<gene>
    <name evidence="1" type="ORF">DVS28_a1031</name>
</gene>
<dbReference type="AlphaFoldDB" id="A0A346XU35"/>
<sequence length="560" mass="58913">MRDDTLADGLQQLRDELAAVTLSLPLAATEDGIATRDEAVAQIEDYLLPRLAHLDAPLLAVLGGSTGSGKSTLTNSLVGEEVSTAGVLRPTTRAPVLVHHPDDTAWFSGDGVLPDLPRTTGERGVGHALHLVASGATSPGLGLLDSPDIDSIEVANHELAAQLLGAADLWLFVTTAARYADAVPWQYLARASERTAAVAVVVNRIPPTPDGSAVRDIAADVRRMLDANGLAEARLFTVTETPLVDGRLGGAEDEIRAWIEALVDDADARAATIRRTVMGAVDSLQPRVGRVMHAMREHQRAVESLVAASTSQQATTVDIVRDQLASGVLLRGEVLDRFREQVGTAEWMDRLQRGVGRLRDRIGQMITGRAPEVEAAKGQLRSNLVGLVDDAVASGLERTVASWQVLPGGPELLAQAPDPAALAAPDLRAVEDTVAAWQDHVVAMVRERAGSKIAVARGMSLGVNGVGVALMMAIFASTGGLTGGEVAVAGGTAAFGQAVLSAVFGEQAIRDLATAARTDLLDRVQRLAEDRHEQLRALLEGLPDAEAIRAMEDAVDGVSR</sequence>
<evidence type="ECO:0000313" key="2">
    <source>
        <dbReference type="Proteomes" id="UP000264006"/>
    </source>
</evidence>
<protein>
    <submittedName>
        <fullName evidence="1">ABC iron siderophore transporter, fused permease and ATPase domains</fullName>
    </submittedName>
</protein>
<accession>A0A346XU35</accession>
<keyword evidence="2" id="KW-1185">Reference proteome</keyword>
<evidence type="ECO:0000313" key="1">
    <source>
        <dbReference type="EMBL" id="AXV05732.1"/>
    </source>
</evidence>
<dbReference type="GO" id="GO:0005525">
    <property type="term" value="F:GTP binding"/>
    <property type="evidence" value="ECO:0007669"/>
    <property type="project" value="InterPro"/>
</dbReference>
<organism evidence="1 2">
    <name type="scientific">Euzebya pacifica</name>
    <dbReference type="NCBI Taxonomy" id="1608957"/>
    <lineage>
        <taxon>Bacteria</taxon>
        <taxon>Bacillati</taxon>
        <taxon>Actinomycetota</taxon>
        <taxon>Nitriliruptoria</taxon>
        <taxon>Euzebyales</taxon>
    </lineage>
</organism>
<reference evidence="1 2" key="1">
    <citation type="submission" date="2018-09" db="EMBL/GenBank/DDBJ databases">
        <title>Complete genome sequence of Euzebya sp. DY32-46 isolated from seawater of Pacific Ocean.</title>
        <authorList>
            <person name="Xu L."/>
            <person name="Wu Y.-H."/>
            <person name="Xu X.-W."/>
        </authorList>
    </citation>
    <scope>NUCLEOTIDE SEQUENCE [LARGE SCALE GENOMIC DNA]</scope>
    <source>
        <strain evidence="1 2">DY32-46</strain>
    </source>
</reference>
<dbReference type="KEGG" id="euz:DVS28_a1031"/>
<dbReference type="SUPFAM" id="SSF52540">
    <property type="entry name" value="P-loop containing nucleoside triphosphate hydrolases"/>
    <property type="match status" value="1"/>
</dbReference>
<dbReference type="InterPro" id="IPR005662">
    <property type="entry name" value="GTPase_Era-like"/>
</dbReference>
<dbReference type="GO" id="GO:0043024">
    <property type="term" value="F:ribosomal small subunit binding"/>
    <property type="evidence" value="ECO:0007669"/>
    <property type="project" value="TreeGrafter"/>
</dbReference>
<proteinExistence type="predicted"/>
<dbReference type="PANTHER" id="PTHR42698:SF1">
    <property type="entry name" value="GTPASE ERA, MITOCHONDRIAL"/>
    <property type="match status" value="1"/>
</dbReference>
<dbReference type="Gene3D" id="3.40.50.300">
    <property type="entry name" value="P-loop containing nucleotide triphosphate hydrolases"/>
    <property type="match status" value="1"/>
</dbReference>
<dbReference type="EMBL" id="CP031165">
    <property type="protein sequence ID" value="AXV05732.1"/>
    <property type="molecule type" value="Genomic_DNA"/>
</dbReference>
<name>A0A346XU35_9ACTN</name>
<dbReference type="GO" id="GO:0019843">
    <property type="term" value="F:rRNA binding"/>
    <property type="evidence" value="ECO:0007669"/>
    <property type="project" value="TreeGrafter"/>
</dbReference>
<dbReference type="Proteomes" id="UP000264006">
    <property type="component" value="Chromosome"/>
</dbReference>
<dbReference type="InterPro" id="IPR027417">
    <property type="entry name" value="P-loop_NTPase"/>
</dbReference>